<dbReference type="SUPFAM" id="SSF51735">
    <property type="entry name" value="NAD(P)-binding Rossmann-fold domains"/>
    <property type="match status" value="1"/>
</dbReference>
<accession>A0A5C3QIR7</accession>
<keyword evidence="6" id="KW-1185">Reference proteome</keyword>
<dbReference type="OrthoDB" id="202470at2759"/>
<feature type="domain" description="NAD-dependent epimerase/dehydratase" evidence="4">
    <location>
        <begin position="14"/>
        <end position="208"/>
    </location>
</feature>
<dbReference type="InterPro" id="IPR036291">
    <property type="entry name" value="NAD(P)-bd_dom_sf"/>
</dbReference>
<keyword evidence="3" id="KW-0520">NAD</keyword>
<dbReference type="Gene3D" id="3.40.50.720">
    <property type="entry name" value="NAD(P)-binding Rossmann-like Domain"/>
    <property type="match status" value="1"/>
</dbReference>
<protein>
    <recommendedName>
        <fullName evidence="4">NAD-dependent epimerase/dehydratase domain-containing protein</fullName>
    </recommendedName>
</protein>
<name>A0A5C3QIR7_9AGAR</name>
<evidence type="ECO:0000256" key="2">
    <source>
        <dbReference type="ARBA" id="ARBA00023002"/>
    </source>
</evidence>
<evidence type="ECO:0000256" key="1">
    <source>
        <dbReference type="ARBA" id="ARBA00007637"/>
    </source>
</evidence>
<evidence type="ECO:0000259" key="4">
    <source>
        <dbReference type="Pfam" id="PF01370"/>
    </source>
</evidence>
<dbReference type="EMBL" id="ML178829">
    <property type="protein sequence ID" value="TFL00341.1"/>
    <property type="molecule type" value="Genomic_DNA"/>
</dbReference>
<gene>
    <name evidence="5" type="ORF">BDV98DRAFT_531429</name>
</gene>
<evidence type="ECO:0000313" key="5">
    <source>
        <dbReference type="EMBL" id="TFL00341.1"/>
    </source>
</evidence>
<dbReference type="PANTHER" id="PTHR43103:SF5">
    <property type="entry name" value="4-EPIMERASE, PUTATIVE (AFU_ORTHOLOGUE AFUA_7G00360)-RELATED"/>
    <property type="match status" value="1"/>
</dbReference>
<keyword evidence="2" id="KW-0560">Oxidoreductase</keyword>
<dbReference type="GO" id="GO:0016491">
    <property type="term" value="F:oxidoreductase activity"/>
    <property type="evidence" value="ECO:0007669"/>
    <property type="project" value="UniProtKB-KW"/>
</dbReference>
<proteinExistence type="inferred from homology"/>
<dbReference type="STRING" id="1884261.A0A5C3QIR7"/>
<dbReference type="Proteomes" id="UP000305067">
    <property type="component" value="Unassembled WGS sequence"/>
</dbReference>
<organism evidence="5 6">
    <name type="scientific">Pterulicium gracile</name>
    <dbReference type="NCBI Taxonomy" id="1884261"/>
    <lineage>
        <taxon>Eukaryota</taxon>
        <taxon>Fungi</taxon>
        <taxon>Dikarya</taxon>
        <taxon>Basidiomycota</taxon>
        <taxon>Agaricomycotina</taxon>
        <taxon>Agaricomycetes</taxon>
        <taxon>Agaricomycetidae</taxon>
        <taxon>Agaricales</taxon>
        <taxon>Pleurotineae</taxon>
        <taxon>Pterulaceae</taxon>
        <taxon>Pterulicium</taxon>
    </lineage>
</organism>
<sequence length="340" mass="37631">MAASHANTTGIANVAVTGSNGSVGHRVVLYLLRQGCNVLGIDVTPLPDTLPELIRKQLGFQVFGPAADAPGRFAFKQIDLREWDAVLGCFKAGLGEGTRFDAVVHLGAIRHPGDYVVETHNTNVVSSYNVLRAAAELGIWRVAQASSVNTVPLVFSEDRNMQLDYFPLDEAHHSRVDEPYGLSKVICELQADSLCRRFPSLRIASLRLHWSVPSIEYTTTQKHAESEGESRKDLWGWIQEDEGARAFWLALTIGTPTSSLTSTVSGLGQLPLGTGWTGHEAFLIIAPTTRRPELDTKVLRERYFSEVRVRDGYEVERRKGFFDCGKAKRVLGWVHREGDC</sequence>
<reference evidence="5 6" key="1">
    <citation type="journal article" date="2019" name="Nat. Ecol. Evol.">
        <title>Megaphylogeny resolves global patterns of mushroom evolution.</title>
        <authorList>
            <person name="Varga T."/>
            <person name="Krizsan K."/>
            <person name="Foldi C."/>
            <person name="Dima B."/>
            <person name="Sanchez-Garcia M."/>
            <person name="Sanchez-Ramirez S."/>
            <person name="Szollosi G.J."/>
            <person name="Szarkandi J.G."/>
            <person name="Papp V."/>
            <person name="Albert L."/>
            <person name="Andreopoulos W."/>
            <person name="Angelini C."/>
            <person name="Antonin V."/>
            <person name="Barry K.W."/>
            <person name="Bougher N.L."/>
            <person name="Buchanan P."/>
            <person name="Buyck B."/>
            <person name="Bense V."/>
            <person name="Catcheside P."/>
            <person name="Chovatia M."/>
            <person name="Cooper J."/>
            <person name="Damon W."/>
            <person name="Desjardin D."/>
            <person name="Finy P."/>
            <person name="Geml J."/>
            <person name="Haridas S."/>
            <person name="Hughes K."/>
            <person name="Justo A."/>
            <person name="Karasinski D."/>
            <person name="Kautmanova I."/>
            <person name="Kiss B."/>
            <person name="Kocsube S."/>
            <person name="Kotiranta H."/>
            <person name="LaButti K.M."/>
            <person name="Lechner B.E."/>
            <person name="Liimatainen K."/>
            <person name="Lipzen A."/>
            <person name="Lukacs Z."/>
            <person name="Mihaltcheva S."/>
            <person name="Morgado L.N."/>
            <person name="Niskanen T."/>
            <person name="Noordeloos M.E."/>
            <person name="Ohm R.A."/>
            <person name="Ortiz-Santana B."/>
            <person name="Ovrebo C."/>
            <person name="Racz N."/>
            <person name="Riley R."/>
            <person name="Savchenko A."/>
            <person name="Shiryaev A."/>
            <person name="Soop K."/>
            <person name="Spirin V."/>
            <person name="Szebenyi C."/>
            <person name="Tomsovsky M."/>
            <person name="Tulloss R.E."/>
            <person name="Uehling J."/>
            <person name="Grigoriev I.V."/>
            <person name="Vagvolgyi C."/>
            <person name="Papp T."/>
            <person name="Martin F.M."/>
            <person name="Miettinen O."/>
            <person name="Hibbett D.S."/>
            <person name="Nagy L.G."/>
        </authorList>
    </citation>
    <scope>NUCLEOTIDE SEQUENCE [LARGE SCALE GENOMIC DNA]</scope>
    <source>
        <strain evidence="5 6">CBS 309.79</strain>
    </source>
</reference>
<evidence type="ECO:0000256" key="3">
    <source>
        <dbReference type="ARBA" id="ARBA00023027"/>
    </source>
</evidence>
<comment type="similarity">
    <text evidence="1">Belongs to the NAD(P)-dependent epimerase/dehydratase family.</text>
</comment>
<dbReference type="InterPro" id="IPR001509">
    <property type="entry name" value="Epimerase_deHydtase"/>
</dbReference>
<dbReference type="AlphaFoldDB" id="A0A5C3QIR7"/>
<evidence type="ECO:0000313" key="6">
    <source>
        <dbReference type="Proteomes" id="UP000305067"/>
    </source>
</evidence>
<dbReference type="Pfam" id="PF01370">
    <property type="entry name" value="Epimerase"/>
    <property type="match status" value="1"/>
</dbReference>
<dbReference type="PANTHER" id="PTHR43103">
    <property type="entry name" value="NUCLEOSIDE-DIPHOSPHATE-SUGAR EPIMERASE"/>
    <property type="match status" value="1"/>
</dbReference>